<feature type="transmembrane region" description="Helical" evidence="1">
    <location>
        <begin position="6"/>
        <end position="25"/>
    </location>
</feature>
<comment type="caution">
    <text evidence="2">The sequence shown here is derived from an EMBL/GenBank/DDBJ whole genome shotgun (WGS) entry which is preliminary data.</text>
</comment>
<gene>
    <name evidence="2" type="ORF">ACFQQL_11150</name>
</gene>
<sequence>MLRRAAIVVGGITLVCAGWAGMILVGMRTQDRRILGVVRRFNRDVTNKLQLSGPAGGPGAYAAIIRHRGRKSGREYATPVGAQPVDGGYLFALPYGLRTDWLQNVLAAGTATLMHEGQTVEVDSPELLTIEEANQYFEPSDQWMHRTFGVRNFLRLRRVSP</sequence>
<evidence type="ECO:0000313" key="3">
    <source>
        <dbReference type="Proteomes" id="UP001596455"/>
    </source>
</evidence>
<dbReference type="RefSeq" id="WP_382394309.1">
    <property type="nucleotide sequence ID" value="NZ_JBHTCQ010000002.1"/>
</dbReference>
<dbReference type="EMBL" id="JBHTCQ010000002">
    <property type="protein sequence ID" value="MFC7405666.1"/>
    <property type="molecule type" value="Genomic_DNA"/>
</dbReference>
<dbReference type="InterPro" id="IPR012349">
    <property type="entry name" value="Split_barrel_FMN-bd"/>
</dbReference>
<keyword evidence="1" id="KW-1133">Transmembrane helix</keyword>
<proteinExistence type="predicted"/>
<reference evidence="3" key="1">
    <citation type="journal article" date="2019" name="Int. J. Syst. Evol. Microbiol.">
        <title>The Global Catalogue of Microorganisms (GCM) 10K type strain sequencing project: providing services to taxonomists for standard genome sequencing and annotation.</title>
        <authorList>
            <consortium name="The Broad Institute Genomics Platform"/>
            <consortium name="The Broad Institute Genome Sequencing Center for Infectious Disease"/>
            <person name="Wu L."/>
            <person name="Ma J."/>
        </authorList>
    </citation>
    <scope>NUCLEOTIDE SEQUENCE [LARGE SCALE GENOMIC DNA]</scope>
    <source>
        <strain evidence="3">JCM 1490</strain>
    </source>
</reference>
<accession>A0ABW2Q8W5</accession>
<keyword evidence="1" id="KW-0812">Transmembrane</keyword>
<name>A0ABW2Q8W5_9MICO</name>
<keyword evidence="1" id="KW-0472">Membrane</keyword>
<dbReference type="Proteomes" id="UP001596455">
    <property type="component" value="Unassembled WGS sequence"/>
</dbReference>
<dbReference type="Gene3D" id="2.30.110.10">
    <property type="entry name" value="Electron Transport, Fmn-binding Protein, Chain A"/>
    <property type="match status" value="1"/>
</dbReference>
<evidence type="ECO:0000256" key="1">
    <source>
        <dbReference type="SAM" id="Phobius"/>
    </source>
</evidence>
<protein>
    <submittedName>
        <fullName evidence="2">Nitroreductase family deazaflavin-dependent oxidoreductase</fullName>
    </submittedName>
</protein>
<organism evidence="2 3">
    <name type="scientific">Georgenia alba</name>
    <dbReference type="NCBI Taxonomy" id="2233858"/>
    <lineage>
        <taxon>Bacteria</taxon>
        <taxon>Bacillati</taxon>
        <taxon>Actinomycetota</taxon>
        <taxon>Actinomycetes</taxon>
        <taxon>Micrococcales</taxon>
        <taxon>Bogoriellaceae</taxon>
        <taxon>Georgenia</taxon>
    </lineage>
</organism>
<evidence type="ECO:0000313" key="2">
    <source>
        <dbReference type="EMBL" id="MFC7405666.1"/>
    </source>
</evidence>
<keyword evidence="3" id="KW-1185">Reference proteome</keyword>